<feature type="transmembrane region" description="Helical" evidence="8">
    <location>
        <begin position="2441"/>
        <end position="2459"/>
    </location>
</feature>
<keyword evidence="8" id="KW-0812">Transmembrane</keyword>
<gene>
    <name evidence="10" type="ORF">HHK36_003020</name>
</gene>
<dbReference type="Gene3D" id="3.90.660.10">
    <property type="match status" value="1"/>
</dbReference>
<accession>A0A835DS33</accession>
<sequence length="2470" mass="272051">MNYELYLSGKREMESEGFGSKLVECLHVGSDINGEVGLGRDLLSSKPRAVSKPRADDAKMDEEENKSGSKRRSKPIEVRVDPDDDEPIGYLLKLKRPRNPKKAKSGLDGDEVEKVEIRAEEFIVEDQDSGEMDDTLASFRKKLRGPKKDGGPGVVKGWNSAMNAVEQWDQSSDRPLKDGVLVAKLHSKLVKEISTAGEDGSDLPMDGVLEDRPRRRGRRSKLALMTKKTRFHAKSDDGLDRPSVQRSQGTTTHKQKEEVLGLVESFNNSSDENIEDSLFAFVRKSRFGSVRKARSSSIFKQRVGTQTSEDGLRATSDGVSKDVRRCRSSYASKLARQNPKSELGSSLVSGMNPIDPAHVRKEKVENQRSDGGLLSGPVQELASVPVLTEEILRSSDNRYDISSERIPGDSVLVSPPPRSHCGSVTDPEEKTITLHVDEFDRQTQGIPKGPAANCYGLNRVRDVAFESFLYEQVQNPCSASIQKLAEETQMSNDGLKQCSKWKTSDLVHDVVEISSLISDPKQMGAIHGFDNGGLNRLSVMISDDLPSSVLSTGEANPKPTNGLDEISDVQKTTKEATRSIDALDQSSVAVPAIYPSIAVRKPCSDPSPMPIKEILVPCFDDDRLKRLCDETFKESTMDRWDSLNQRPNSMSKELSGHVGKLSAVPCKSQNRDSARYDELLHPSGENVEDSLTSPIQDSSLLPAKMEEALKPEGGLYLFSDGSPEDSGFIQLQSSGSVKKDETCSKNDGFIQTPGTYVEESHRASVSMQTKETSRSDDRMCPVILTSDVVKKSDFASHVNYQEKSSSTGDVTNRFSEGLLLNDLVNSVQKCHSACPQNQHSDDASKGAYVPSQDFLSVNEEAKGFCSPSIIPYHDEIYPEDAGIVPDPESKDNKLSATQWAVQKVKKCKHFDMAYEGNTDGEILMREQVFFENNHAVDGEWPSITNDKSCLPSNLVVGADNGGSAAVAAGLKARAAGPVEKIKFKEVLKRRGGLQEYLECRNLILGLWNKDISRILPLVDCGVTDAPFKDEPPRASLIREIYAFLDQSGYINVGIASEREKAELRSKANYKLTKEKKPEENCGVRVADSEDGVAFILGQVKSSENFPEANNDVFINDGKLILEATKGRMLVTSSTGSELSTLIEFEECTADNGQENDFVDAKLPNRLVNLDALSTDPSSETVSGGTDSILAVDPVERNDYMHCDSKVRKKIIVIGAGPAGLTAARHLQRQGFSVTVLEARNRIGGRVYTDRSSLSVPVDLGASIITGIEADVATERRPDPSSLVCAQLGLELTVLNSECPLYDIVTGQKISADLDETLEAEYNRLLDDMVLLVAQKGERAMRMSLEDGLEYALKTRRMAQSATTGEEIELHTLVDASFDFEKNVVHKKIPNRSACSKEEILSPLERRVMDWHFANLEYGCAALLKAVSLPYWNQDDVYGGFGGAHCMIKGGYSTVVESLGKGLSIHFNHVVTEVSYSTRDSGETDEWWSKVKVSMSNGSELVGDALLVTVPLGCLKADTIKFSPALPEWKRSSIQQLGFGVLNKVVLEFPEVFWDDSVDYFGATAEETERRGQCFMFWNVKKTVGAPVLIALVVGKAALDCQNMSSSDHVDHAVMVLRKLFGEALVPEPVASVVTNWGMDPFSRGAYSYVAVGASGEDYDILSRPVENCIFFAGEATCKEHPDTVGGAMMSGLREAVRIIDILNTGNDYTAEVEAMEAAQRQSDSERNEVRDILKRLDAVELSNVLYKNSLDGTHMLTKEALLQDMFSNAKTTAGRLHLAKKLLNLPVEALKSFAGTKEGLTILNSWILDSMGKDGTQLLRHCVRLLVLVSTNLLAVRLSGIGKTVKERVCVHTSRDIRAVASQLVGMWIEVFRKEKAANGGLKLLRQTAALDSSKTKSSKDLSSRKPPLPTPQVAPENKETLQVPSSAGIHLPSNANNKKVNCMPVNLETITDSKPINFSRSKGFILTQDFKAEDSNVVISEEETTAFAAAEAARASALSAAEGLPLHSAYASSEAECSTLRELPKIPSFHKFARREQYAHIEDSDLRRRKWTGGVLGREDCISEIDSRNCKVRNWSVDFSATCVNLDSSRMSGDNYSNEVGYQLNLREHSGESGAVDSTFSRAWVDTAGSGGVKDYHAIERWQSQAAAADSDFYHPTVHIRDEEVSNTISELFAWKHERQEEDSSASQAVENKELVGNQPRGAEHIKQAVVDYVALLLMPLYKARKIDKDGYKSIMKKSATKVMEQTTDAEKAMAVSEFLDFKRRNRIRAFVDKLIERHMPMKSVRSSSKWGGVQTGGNRLFIVNHLSIQALTGPSMLPKYSKLLVASCNFDQNLSHFKGGKTIFGFGKCLLHFNGLKANALVLFNWIKNTGISSILIEHWTPAAISSSLIKSWGLHAGNNVITGFYQKHWGYAASGFALFPLFFLRFLFIVVTGLTFGWGYLLLLLYLNAFPCYLFLHDLDLLIHYQG</sequence>
<protein>
    <recommendedName>
        <fullName evidence="9">SWIRM domain-containing protein</fullName>
    </recommendedName>
</protein>
<proteinExistence type="inferred from homology"/>
<keyword evidence="5" id="KW-0156">Chromatin regulator</keyword>
<dbReference type="InterPro" id="IPR050281">
    <property type="entry name" value="Flavin_monoamine_oxidase"/>
</dbReference>
<comment type="caution">
    <text evidence="10">The sequence shown here is derived from an EMBL/GenBank/DDBJ whole genome shotgun (WGS) entry which is preliminary data.</text>
</comment>
<keyword evidence="11" id="KW-1185">Reference proteome</keyword>
<reference evidence="10 11" key="1">
    <citation type="submission" date="2020-04" db="EMBL/GenBank/DDBJ databases">
        <title>Plant Genome Project.</title>
        <authorList>
            <person name="Zhang R.-G."/>
        </authorList>
    </citation>
    <scope>NUCLEOTIDE SEQUENCE [LARGE SCALE GENOMIC DNA]</scope>
    <source>
        <strain evidence="10">YNK0</strain>
        <tissue evidence="10">Leaf</tissue>
    </source>
</reference>
<evidence type="ECO:0000256" key="4">
    <source>
        <dbReference type="ARBA" id="ARBA00022827"/>
    </source>
</evidence>
<dbReference type="GO" id="GO:0016705">
    <property type="term" value="F:oxidoreductase activity, acting on paired donors, with incorporation or reduction of molecular oxygen"/>
    <property type="evidence" value="ECO:0007669"/>
    <property type="project" value="UniProtKB-ARBA"/>
</dbReference>
<dbReference type="SUPFAM" id="SSF54373">
    <property type="entry name" value="FAD-linked reductases, C-terminal domain"/>
    <property type="match status" value="1"/>
</dbReference>
<dbReference type="PRINTS" id="PR00419">
    <property type="entry name" value="ADXRDTASE"/>
</dbReference>
<dbReference type="EMBL" id="JABCRI010000002">
    <property type="protein sequence ID" value="KAF8410492.1"/>
    <property type="molecule type" value="Genomic_DNA"/>
</dbReference>
<feature type="region of interest" description="Disordered" evidence="7">
    <location>
        <begin position="193"/>
        <end position="219"/>
    </location>
</feature>
<dbReference type="Gene3D" id="3.50.50.60">
    <property type="entry name" value="FAD/NAD(P)-binding domain"/>
    <property type="match status" value="2"/>
</dbReference>
<feature type="transmembrane region" description="Helical" evidence="8">
    <location>
        <begin position="2412"/>
        <end position="2434"/>
    </location>
</feature>
<feature type="region of interest" description="Disordered" evidence="7">
    <location>
        <begin position="233"/>
        <end position="255"/>
    </location>
</feature>
<feature type="compositionally biased region" description="Basic and acidic residues" evidence="7">
    <location>
        <begin position="1894"/>
        <end position="1904"/>
    </location>
</feature>
<feature type="region of interest" description="Disordered" evidence="7">
    <location>
        <begin position="34"/>
        <end position="110"/>
    </location>
</feature>
<feature type="region of interest" description="Disordered" evidence="7">
    <location>
        <begin position="406"/>
        <end position="426"/>
    </location>
</feature>
<dbReference type="InterPro" id="IPR002937">
    <property type="entry name" value="Amino_oxidase"/>
</dbReference>
<feature type="compositionally biased region" description="Basic residues" evidence="7">
    <location>
        <begin position="93"/>
        <end position="104"/>
    </location>
</feature>
<comment type="cofactor">
    <cofactor evidence="1">
        <name>FAD</name>
        <dbReference type="ChEBI" id="CHEBI:57692"/>
    </cofactor>
</comment>
<evidence type="ECO:0000259" key="9">
    <source>
        <dbReference type="PROSITE" id="PS50934"/>
    </source>
</evidence>
<evidence type="ECO:0000256" key="6">
    <source>
        <dbReference type="ARBA" id="ARBA00023002"/>
    </source>
</evidence>
<dbReference type="InterPro" id="IPR036188">
    <property type="entry name" value="FAD/NAD-bd_sf"/>
</dbReference>
<evidence type="ECO:0000256" key="5">
    <source>
        <dbReference type="ARBA" id="ARBA00022853"/>
    </source>
</evidence>
<dbReference type="Gene3D" id="1.10.10.10">
    <property type="entry name" value="Winged helix-like DNA-binding domain superfamily/Winged helix DNA-binding domain"/>
    <property type="match status" value="1"/>
</dbReference>
<dbReference type="Pfam" id="PF01593">
    <property type="entry name" value="Amino_oxidase"/>
    <property type="match status" value="1"/>
</dbReference>
<evidence type="ECO:0000256" key="8">
    <source>
        <dbReference type="SAM" id="Phobius"/>
    </source>
</evidence>
<organism evidence="10 11">
    <name type="scientific">Tetracentron sinense</name>
    <name type="common">Spur-leaf</name>
    <dbReference type="NCBI Taxonomy" id="13715"/>
    <lineage>
        <taxon>Eukaryota</taxon>
        <taxon>Viridiplantae</taxon>
        <taxon>Streptophyta</taxon>
        <taxon>Embryophyta</taxon>
        <taxon>Tracheophyta</taxon>
        <taxon>Spermatophyta</taxon>
        <taxon>Magnoliopsida</taxon>
        <taxon>Trochodendrales</taxon>
        <taxon>Trochodendraceae</taxon>
        <taxon>Tetracentron</taxon>
    </lineage>
</organism>
<dbReference type="Pfam" id="PF23030">
    <property type="entry name" value="SCAF11-like_C"/>
    <property type="match status" value="1"/>
</dbReference>
<dbReference type="InterPro" id="IPR007526">
    <property type="entry name" value="SWIRM"/>
</dbReference>
<dbReference type="InterPro" id="IPR057031">
    <property type="entry name" value="SFR19-like_C"/>
</dbReference>
<feature type="domain" description="SWIRM" evidence="9">
    <location>
        <begin position="961"/>
        <end position="1061"/>
    </location>
</feature>
<evidence type="ECO:0000313" key="10">
    <source>
        <dbReference type="EMBL" id="KAF8410492.1"/>
    </source>
</evidence>
<keyword evidence="6" id="KW-0560">Oxidoreductase</keyword>
<dbReference type="InterPro" id="IPR036388">
    <property type="entry name" value="WH-like_DNA-bd_sf"/>
</dbReference>
<feature type="region of interest" description="Disordered" evidence="7">
    <location>
        <begin position="1893"/>
        <end position="1936"/>
    </location>
</feature>
<dbReference type="OMA" id="FAMRDHY"/>
<dbReference type="GO" id="GO:0141052">
    <property type="term" value="F:histone H3 demethylase activity"/>
    <property type="evidence" value="ECO:0007669"/>
    <property type="project" value="UniProtKB-ARBA"/>
</dbReference>
<keyword evidence="8" id="KW-0472">Membrane</keyword>
<evidence type="ECO:0000256" key="2">
    <source>
        <dbReference type="ARBA" id="ARBA00005995"/>
    </source>
</evidence>
<dbReference type="Proteomes" id="UP000655225">
    <property type="component" value="Unassembled WGS sequence"/>
</dbReference>
<name>A0A835DS33_TETSI</name>
<dbReference type="PROSITE" id="PS50934">
    <property type="entry name" value="SWIRM"/>
    <property type="match status" value="1"/>
</dbReference>
<comment type="similarity">
    <text evidence="2">Belongs to the flavin monoamine oxidase family.</text>
</comment>
<keyword evidence="8" id="KW-1133">Transmembrane helix</keyword>
<dbReference type="Pfam" id="PF04433">
    <property type="entry name" value="SWIRM"/>
    <property type="match status" value="1"/>
</dbReference>
<dbReference type="SUPFAM" id="SSF46689">
    <property type="entry name" value="Homeodomain-like"/>
    <property type="match status" value="1"/>
</dbReference>
<dbReference type="PANTHER" id="PTHR10742">
    <property type="entry name" value="FLAVIN MONOAMINE OXIDASE"/>
    <property type="match status" value="1"/>
</dbReference>
<dbReference type="SUPFAM" id="SSF51905">
    <property type="entry name" value="FAD/NAD(P)-binding domain"/>
    <property type="match status" value="1"/>
</dbReference>
<evidence type="ECO:0000256" key="3">
    <source>
        <dbReference type="ARBA" id="ARBA00022630"/>
    </source>
</evidence>
<feature type="compositionally biased region" description="Polar residues" evidence="7">
    <location>
        <begin position="338"/>
        <end position="349"/>
    </location>
</feature>
<dbReference type="PANTHER" id="PTHR10742:SF410">
    <property type="entry name" value="LYSINE-SPECIFIC HISTONE DEMETHYLASE 2"/>
    <property type="match status" value="1"/>
</dbReference>
<dbReference type="InterPro" id="IPR035441">
    <property type="entry name" value="TFIIS/LEDGF_dom_sf"/>
</dbReference>
<dbReference type="OrthoDB" id="5046242at2759"/>
<evidence type="ECO:0000256" key="1">
    <source>
        <dbReference type="ARBA" id="ARBA00001974"/>
    </source>
</evidence>
<dbReference type="InterPro" id="IPR009057">
    <property type="entry name" value="Homeodomain-like_sf"/>
</dbReference>
<feature type="region of interest" description="Disordered" evidence="7">
    <location>
        <begin position="331"/>
        <end position="354"/>
    </location>
</feature>
<keyword evidence="4" id="KW-0274">FAD</keyword>
<keyword evidence="3" id="KW-0285">Flavoprotein</keyword>
<evidence type="ECO:0000313" key="11">
    <source>
        <dbReference type="Proteomes" id="UP000655225"/>
    </source>
</evidence>
<dbReference type="FunFam" id="3.50.50.60:FF:000507">
    <property type="entry name" value="Lysine-specific histone demethylase 1 homolog 3"/>
    <property type="match status" value="1"/>
</dbReference>
<dbReference type="SUPFAM" id="SSF47676">
    <property type="entry name" value="Conserved domain common to transcription factors TFIIS, elongin A, CRSP70"/>
    <property type="match status" value="1"/>
</dbReference>
<evidence type="ECO:0000256" key="7">
    <source>
        <dbReference type="SAM" id="MobiDB-lite"/>
    </source>
</evidence>